<evidence type="ECO:0000256" key="2">
    <source>
        <dbReference type="ARBA" id="ARBA00022763"/>
    </source>
</evidence>
<feature type="compositionally biased region" description="Low complexity" evidence="6">
    <location>
        <begin position="308"/>
        <end position="319"/>
    </location>
</feature>
<dbReference type="PANTHER" id="PTHR12162:SF0">
    <property type="entry name" value="NIBRIN"/>
    <property type="match status" value="1"/>
</dbReference>
<comment type="similarity">
    <text evidence="5">Belongs to the Nibrin family.</text>
</comment>
<dbReference type="GO" id="GO:0030870">
    <property type="term" value="C:Mre11 complex"/>
    <property type="evidence" value="ECO:0007669"/>
    <property type="project" value="InterPro"/>
</dbReference>
<dbReference type="GO" id="GO:0000724">
    <property type="term" value="P:double-strand break repair via homologous recombination"/>
    <property type="evidence" value="ECO:0007669"/>
    <property type="project" value="TreeGrafter"/>
</dbReference>
<dbReference type="Proteomes" id="UP001150538">
    <property type="component" value="Unassembled WGS sequence"/>
</dbReference>
<dbReference type="InterPro" id="IPR008984">
    <property type="entry name" value="SMAD_FHA_dom_sf"/>
</dbReference>
<evidence type="ECO:0008006" key="11">
    <source>
        <dbReference type="Google" id="ProtNLM"/>
    </source>
</evidence>
<dbReference type="GO" id="GO:0003684">
    <property type="term" value="F:damaged DNA binding"/>
    <property type="evidence" value="ECO:0007669"/>
    <property type="project" value="TreeGrafter"/>
</dbReference>
<keyword evidence="3" id="KW-0234">DNA repair</keyword>
<organism evidence="9 10">
    <name type="scientific">Mycoemilia scoparia</name>
    <dbReference type="NCBI Taxonomy" id="417184"/>
    <lineage>
        <taxon>Eukaryota</taxon>
        <taxon>Fungi</taxon>
        <taxon>Fungi incertae sedis</taxon>
        <taxon>Zoopagomycota</taxon>
        <taxon>Kickxellomycotina</taxon>
        <taxon>Kickxellomycetes</taxon>
        <taxon>Kickxellales</taxon>
        <taxon>Kickxellaceae</taxon>
        <taxon>Mycoemilia</taxon>
    </lineage>
</organism>
<feature type="region of interest" description="Disordered" evidence="6">
    <location>
        <begin position="303"/>
        <end position="342"/>
    </location>
</feature>
<evidence type="ECO:0000256" key="3">
    <source>
        <dbReference type="ARBA" id="ARBA00023204"/>
    </source>
</evidence>
<feature type="domain" description="FHA" evidence="7">
    <location>
        <begin position="2"/>
        <end position="35"/>
    </location>
</feature>
<dbReference type="Pfam" id="PF16508">
    <property type="entry name" value="NIBRIN_BRCT_II"/>
    <property type="match status" value="1"/>
</dbReference>
<evidence type="ECO:0000259" key="8">
    <source>
        <dbReference type="Pfam" id="PF16508"/>
    </source>
</evidence>
<feature type="compositionally biased region" description="Polar residues" evidence="6">
    <location>
        <begin position="320"/>
        <end position="329"/>
    </location>
</feature>
<feature type="domain" description="Nibrin second BRCT" evidence="8">
    <location>
        <begin position="122"/>
        <end position="275"/>
    </location>
</feature>
<evidence type="ECO:0000256" key="5">
    <source>
        <dbReference type="ARBA" id="ARBA00044757"/>
    </source>
</evidence>
<dbReference type="Gene3D" id="3.40.50.10980">
    <property type="entry name" value="Nibrin, BRCT2 domain"/>
    <property type="match status" value="1"/>
</dbReference>
<name>A0A9W7ZZ12_9FUNG</name>
<proteinExistence type="inferred from homology"/>
<dbReference type="InterPro" id="IPR040227">
    <property type="entry name" value="Nibrin-rel"/>
</dbReference>
<evidence type="ECO:0000256" key="6">
    <source>
        <dbReference type="SAM" id="MobiDB-lite"/>
    </source>
</evidence>
<dbReference type="OrthoDB" id="552194at2759"/>
<dbReference type="SUPFAM" id="SSF49879">
    <property type="entry name" value="SMAD/FHA domain"/>
    <property type="match status" value="1"/>
</dbReference>
<sequence length="482" mass="53292">MVKDTNSKFGVFINQERIKSQADVELEDGHEIIFGGQKSAFIALVGQRSIVTLNYLKHISKSLSEEINCESVTKGSSSEYNSEYEKFFSNLSFLPDCSKFLPPYDESIRVDAKMVKWDPQNKRCTLFLNKCFVFFSQKLFDRYEPIIVAASGEAVFVEIDKDIKSLVRASSNVDSFNFDLKKQAAKVSKHLVDTVLPEKEIETGVSGSATSLQLCIVVPSTSSMKNTNDKAEQQRLDIIEKLSRSIAEDINLRVIKESEIGLSILYMSCECYSNPDPKVNTQISMPSSESASLNYDLSIKEPRTKANSSSKLSQTQLTSFNSTEINDNKSAYPPTKKESLAAPTLKIGGARSFWSRMVSRDNSSNSDSSPKIGFKDVSLSKSSSGNDFGPEGTNDISKIPESVQKSKPSIWKEKKHNISDLYPEEKGGKPGCQIVRRTSHRDTPKGVPGARSSTNAAALLQRAHCSTHTSLYGPRTAAHRPA</sequence>
<accession>A0A9W7ZZ12</accession>
<feature type="region of interest" description="Disordered" evidence="6">
    <location>
        <begin position="359"/>
        <end position="452"/>
    </location>
</feature>
<dbReference type="EMBL" id="JANBPU010000032">
    <property type="protein sequence ID" value="KAJ1919131.1"/>
    <property type="molecule type" value="Genomic_DNA"/>
</dbReference>
<dbReference type="GO" id="GO:0007095">
    <property type="term" value="P:mitotic G2 DNA damage checkpoint signaling"/>
    <property type="evidence" value="ECO:0007669"/>
    <property type="project" value="InterPro"/>
</dbReference>
<dbReference type="InterPro" id="IPR000253">
    <property type="entry name" value="FHA_dom"/>
</dbReference>
<keyword evidence="2" id="KW-0227">DNA damage</keyword>
<feature type="compositionally biased region" description="Low complexity" evidence="6">
    <location>
        <begin position="359"/>
        <end position="369"/>
    </location>
</feature>
<dbReference type="InterPro" id="IPR032429">
    <property type="entry name" value="Nibrin_BRCT2"/>
</dbReference>
<comment type="subcellular location">
    <subcellularLocation>
        <location evidence="1">Nucleus</location>
    </subcellularLocation>
</comment>
<reference evidence="9" key="1">
    <citation type="submission" date="2022-07" db="EMBL/GenBank/DDBJ databases">
        <title>Phylogenomic reconstructions and comparative analyses of Kickxellomycotina fungi.</title>
        <authorList>
            <person name="Reynolds N.K."/>
            <person name="Stajich J.E."/>
            <person name="Barry K."/>
            <person name="Grigoriev I.V."/>
            <person name="Crous P."/>
            <person name="Smith M.E."/>
        </authorList>
    </citation>
    <scope>NUCLEOTIDE SEQUENCE</scope>
    <source>
        <strain evidence="9">NBRC 100468</strain>
    </source>
</reference>
<keyword evidence="4" id="KW-0539">Nucleus</keyword>
<dbReference type="AlphaFoldDB" id="A0A9W7ZZ12"/>
<dbReference type="PANTHER" id="PTHR12162">
    <property type="entry name" value="NIBRIN-RELATED"/>
    <property type="match status" value="1"/>
</dbReference>
<gene>
    <name evidence="9" type="ORF">H4219_002180</name>
</gene>
<evidence type="ECO:0000259" key="7">
    <source>
        <dbReference type="Pfam" id="PF00498"/>
    </source>
</evidence>
<dbReference type="Gene3D" id="2.60.200.20">
    <property type="match status" value="1"/>
</dbReference>
<feature type="compositionally biased region" description="Basic and acidic residues" evidence="6">
    <location>
        <begin position="410"/>
        <end position="428"/>
    </location>
</feature>
<comment type="caution">
    <text evidence="9">The sequence shown here is derived from an EMBL/GenBank/DDBJ whole genome shotgun (WGS) entry which is preliminary data.</text>
</comment>
<evidence type="ECO:0000313" key="9">
    <source>
        <dbReference type="EMBL" id="KAJ1919131.1"/>
    </source>
</evidence>
<evidence type="ECO:0000256" key="4">
    <source>
        <dbReference type="ARBA" id="ARBA00023242"/>
    </source>
</evidence>
<dbReference type="Pfam" id="PF00498">
    <property type="entry name" value="FHA"/>
    <property type="match status" value="1"/>
</dbReference>
<keyword evidence="10" id="KW-1185">Reference proteome</keyword>
<evidence type="ECO:0000313" key="10">
    <source>
        <dbReference type="Proteomes" id="UP001150538"/>
    </source>
</evidence>
<evidence type="ECO:0000256" key="1">
    <source>
        <dbReference type="ARBA" id="ARBA00004123"/>
    </source>
</evidence>
<dbReference type="InterPro" id="IPR043014">
    <property type="entry name" value="Nibrin_BRCT2_sf"/>
</dbReference>
<protein>
    <recommendedName>
        <fullName evidence="11">FHA domain-containing protein</fullName>
    </recommendedName>
</protein>